<feature type="compositionally biased region" description="Basic and acidic residues" evidence="1">
    <location>
        <begin position="659"/>
        <end position="681"/>
    </location>
</feature>
<feature type="region of interest" description="Disordered" evidence="1">
    <location>
        <begin position="906"/>
        <end position="942"/>
    </location>
</feature>
<organism evidence="2 3">
    <name type="scientific">Elaeis guineensis var. tenera</name>
    <name type="common">Oil palm</name>
    <dbReference type="NCBI Taxonomy" id="51953"/>
    <lineage>
        <taxon>Eukaryota</taxon>
        <taxon>Viridiplantae</taxon>
        <taxon>Streptophyta</taxon>
        <taxon>Embryophyta</taxon>
        <taxon>Tracheophyta</taxon>
        <taxon>Spermatophyta</taxon>
        <taxon>Magnoliopsida</taxon>
        <taxon>Liliopsida</taxon>
        <taxon>Arecaceae</taxon>
        <taxon>Arecoideae</taxon>
        <taxon>Cocoseae</taxon>
        <taxon>Elaeidinae</taxon>
        <taxon>Elaeis</taxon>
    </lineage>
</organism>
<feature type="compositionally biased region" description="Polar residues" evidence="1">
    <location>
        <begin position="800"/>
        <end position="816"/>
    </location>
</feature>
<protein>
    <submittedName>
        <fullName evidence="3">LOW QUALITY PROTEIN: uncharacterized protein LOC105044520</fullName>
    </submittedName>
</protein>
<feature type="compositionally biased region" description="Polar residues" evidence="1">
    <location>
        <begin position="832"/>
        <end position="848"/>
    </location>
</feature>
<proteinExistence type="predicted"/>
<dbReference type="Proteomes" id="UP000504607">
    <property type="component" value="Chromosome 5"/>
</dbReference>
<name>A0A8N4EZ17_ELAGV</name>
<feature type="compositionally biased region" description="Basic and acidic residues" evidence="1">
    <location>
        <begin position="697"/>
        <end position="707"/>
    </location>
</feature>
<feature type="compositionally biased region" description="Basic and acidic residues" evidence="1">
    <location>
        <begin position="194"/>
        <end position="207"/>
    </location>
</feature>
<dbReference type="OrthoDB" id="758862at2759"/>
<feature type="compositionally biased region" description="Basic and acidic residues" evidence="1">
    <location>
        <begin position="442"/>
        <end position="467"/>
    </location>
</feature>
<evidence type="ECO:0000313" key="3">
    <source>
        <dbReference type="RefSeq" id="XP_029120264.1"/>
    </source>
</evidence>
<feature type="compositionally biased region" description="Basic and acidic residues" evidence="1">
    <location>
        <begin position="818"/>
        <end position="830"/>
    </location>
</feature>
<feature type="region of interest" description="Disordered" evidence="1">
    <location>
        <begin position="154"/>
        <end position="207"/>
    </location>
</feature>
<feature type="compositionally biased region" description="Basic and acidic residues" evidence="1">
    <location>
        <begin position="787"/>
        <end position="799"/>
    </location>
</feature>
<feature type="region of interest" description="Disordered" evidence="1">
    <location>
        <begin position="756"/>
        <end position="848"/>
    </location>
</feature>
<feature type="compositionally biased region" description="Basic and acidic residues" evidence="1">
    <location>
        <begin position="401"/>
        <end position="414"/>
    </location>
</feature>
<sequence length="1350" mass="149637">MPISDHEELGVNLLAQQSGDSIAGVPIKKRRFILSQFSSPTQTPSLPPEDSERPWKKLCILEAESSASESSAQPALGTDFITDGSLEAKGESLDNRDVDTACGHENHMESNVQELELKTAATAIKGTSVVKDSNMDDKSVLLSGMQNNQLLSTLKGPSELPVGDSSGEEKFASSDKSAFQRVASMSGWQLTSSRDGKDTGDSSVKQDKVDHLPLGVRHTIIHNNCSNLSSRFDPVHHCVNRSNWDLNVPMDTWDSSASVSVMAQDGHDGSTYGGMHKKKLETPPVRMTPGESSNMLQKSNSLRAGNFSRSSDDHNRADVGLDLQLKPPSRPELRINWGAMALPDLSLSLAGSTIDISSKAVKPEPYEEASQNDSWKVETVSLKSEGFRHVKPEPCDGSSQGKKDSELACSRDNKSACAGMVKSEPPEEPSQDSLKRLTGKSPDIESDNHRLMSYHAEGRPDASETKAMDLNSEAVSVDDDLHDGSKMPVSAGIPASKSGGATVGLVSQAVIPDSNKNDRGELHNSACLFQDEEGNDIKTSDLASKSQISEEKGLNSVSETCEVAGQASNSLTEPVVSGGEKEPAVFDGMSEGSAEMDCSDDDNNIASSNLVAVDEHQVDSYGNSKVGESSQERIHLSVDIQTKKSNYDGHGSISFHNANDAREKTLKKRDGDDEYEDRVRDSMLMSHGANMSLPKKGSKDVLGKETVDTFGPTGMPTVMRSNMDAKEKETELDEMKTGHSTEKIIRVLCNSNNDLNLSSTKDVHESSVMEIKKASSSKTKFIKTAHKITENHPLKEKGSELTSKSTGSTSAKNIAKSSEGDKGPRHEDTRGSVPSSKHLISSKKNSPLNGVAIKHIDGWDRNSEIKKVNSASNRSSFGNTKSPYARSISFLTERERLTDKLHWRERPQPRGARNDRCSDRTFKYESGKNEHQPVEKHGSDFINNRKADDRLGALYCNRNSGPPGDPELHEQKFFRFSRPYSRGEAAFAVESDGSVRNTGRIGRRLLENEPPRLSRFPPRRRSPVPREVLVPSDVQIAGPSVRDVSPSRYIGRDVPDPLLLSREEKIMRALPEDMMDPLPFPHPHPRLLYEHVDNDLIRRQRRSHSPIHRRIPARFHRAHSPHQWSPSRRLSDVLDGHPELIRCRSPPAFRMDRLRSPHQRPCFPEDVMVRRHGSPPPFPRLLDGMRDIHPLEEHDLPRPGRVLQRNIRRFDFVGPQESADEEYFGPSFPASQLHELEGDDEFVARKKFDERRGFLHPFVQRPIVSNDGENCLPYPVEDGPRPIRFCPEAEEMFPDRGSPQDFDGRIGNRIGNIPNRLRGMAERGDDYRYHGAPGWHEGGLNDARLKRRRL</sequence>
<dbReference type="PANTHER" id="PTHR34536">
    <property type="entry name" value="DENTIN SIALOPHOSPHOPROTEIN-LIKE PROTEIN"/>
    <property type="match status" value="1"/>
</dbReference>
<dbReference type="RefSeq" id="XP_029120264.1">
    <property type="nucleotide sequence ID" value="XM_029264431.1"/>
</dbReference>
<accession>A0A8N4EZ17</accession>
<dbReference type="PANTHER" id="PTHR34536:SF4">
    <property type="entry name" value="BTZ DOMAIN-CONTAINING PROTEIN"/>
    <property type="match status" value="1"/>
</dbReference>
<feature type="compositionally biased region" description="Basic and acidic residues" evidence="1">
    <location>
        <begin position="723"/>
        <end position="738"/>
    </location>
</feature>
<reference evidence="3" key="1">
    <citation type="submission" date="2025-08" db="UniProtKB">
        <authorList>
            <consortium name="RefSeq"/>
        </authorList>
    </citation>
    <scope>IDENTIFICATION</scope>
</reference>
<evidence type="ECO:0000313" key="2">
    <source>
        <dbReference type="Proteomes" id="UP000504607"/>
    </source>
</evidence>
<feature type="compositionally biased region" description="Basic and acidic residues" evidence="1">
    <location>
        <begin position="761"/>
        <end position="773"/>
    </location>
</feature>
<gene>
    <name evidence="3" type="primary">LOC105044520</name>
</gene>
<evidence type="ECO:0000256" key="1">
    <source>
        <dbReference type="SAM" id="MobiDB-lite"/>
    </source>
</evidence>
<feature type="region of interest" description="Disordered" evidence="1">
    <location>
        <begin position="388"/>
        <end position="500"/>
    </location>
</feature>
<keyword evidence="2" id="KW-1185">Reference proteome</keyword>
<feature type="region of interest" description="Disordered" evidence="1">
    <location>
        <begin position="567"/>
        <end position="604"/>
    </location>
</feature>
<feature type="region of interest" description="Disordered" evidence="1">
    <location>
        <begin position="645"/>
        <end position="738"/>
    </location>
</feature>